<evidence type="ECO:0000256" key="4">
    <source>
        <dbReference type="ARBA" id="ARBA00022723"/>
    </source>
</evidence>
<proteinExistence type="inferred from homology"/>
<feature type="domain" description="Cytochrome b5 heme-binding" evidence="10">
    <location>
        <begin position="16"/>
        <end position="92"/>
    </location>
</feature>
<evidence type="ECO:0000256" key="3">
    <source>
        <dbReference type="ARBA" id="ARBA00022692"/>
    </source>
</evidence>
<dbReference type="InterPro" id="IPR050668">
    <property type="entry name" value="Cytochrome_b5"/>
</dbReference>
<dbReference type="PRINTS" id="PR00363">
    <property type="entry name" value="CYTOCHROMEB5"/>
</dbReference>
<accession>A0A444UGI9</accession>
<dbReference type="SUPFAM" id="SSF55856">
    <property type="entry name" value="Cytochrome b5-like heme/steroid binding domain"/>
    <property type="match status" value="1"/>
</dbReference>
<keyword evidence="3 9" id="KW-0812">Transmembrane</keyword>
<evidence type="ECO:0000256" key="6">
    <source>
        <dbReference type="ARBA" id="ARBA00023004"/>
    </source>
</evidence>
<evidence type="ECO:0000256" key="5">
    <source>
        <dbReference type="ARBA" id="ARBA00022982"/>
    </source>
</evidence>
<comment type="caution">
    <text evidence="11">The sequence shown here is derived from an EMBL/GenBank/DDBJ whole genome shotgun (WGS) entry which is preliminary data.</text>
</comment>
<comment type="similarity">
    <text evidence="8 9">Belongs to the cytochrome b5 family.</text>
</comment>
<evidence type="ECO:0000313" key="12">
    <source>
        <dbReference type="Proteomes" id="UP000289886"/>
    </source>
</evidence>
<dbReference type="InterPro" id="IPR036400">
    <property type="entry name" value="Cyt_B5-like_heme/steroid_sf"/>
</dbReference>
<dbReference type="Pfam" id="PF00173">
    <property type="entry name" value="Cyt-b5"/>
    <property type="match status" value="1"/>
</dbReference>
<evidence type="ECO:0000313" key="11">
    <source>
        <dbReference type="EMBL" id="RXM34293.1"/>
    </source>
</evidence>
<evidence type="ECO:0000259" key="10">
    <source>
        <dbReference type="PROSITE" id="PS50255"/>
    </source>
</evidence>
<keyword evidence="5" id="KW-0813">Transport</keyword>
<dbReference type="Gene3D" id="3.10.120.10">
    <property type="entry name" value="Cytochrome b5-like heme/steroid binding domain"/>
    <property type="match status" value="1"/>
</dbReference>
<dbReference type="AlphaFoldDB" id="A0A444UGI9"/>
<dbReference type="EMBL" id="SCEB01214609">
    <property type="protein sequence ID" value="RXM34293.1"/>
    <property type="molecule type" value="Genomic_DNA"/>
</dbReference>
<evidence type="ECO:0000256" key="1">
    <source>
        <dbReference type="ARBA" id="ARBA00004370"/>
    </source>
</evidence>
<dbReference type="FunFam" id="3.10.120.10:FF:000002">
    <property type="entry name" value="Cytochrome b5 type B"/>
    <property type="match status" value="1"/>
</dbReference>
<comment type="subcellular location">
    <subcellularLocation>
        <location evidence="1">Membrane</location>
    </subcellularLocation>
</comment>
<dbReference type="InterPro" id="IPR001199">
    <property type="entry name" value="Cyt_B5-like_heme/steroid-bd"/>
</dbReference>
<keyword evidence="4 9" id="KW-0479">Metal-binding</keyword>
<dbReference type="GO" id="GO:0016020">
    <property type="term" value="C:membrane"/>
    <property type="evidence" value="ECO:0007669"/>
    <property type="project" value="UniProtKB-SubCell"/>
</dbReference>
<keyword evidence="7 9" id="KW-0472">Membrane</keyword>
<protein>
    <submittedName>
        <fullName evidence="11">Cytochrome b5</fullName>
    </submittedName>
</protein>
<dbReference type="PROSITE" id="PS50255">
    <property type="entry name" value="CYTOCHROME_B5_2"/>
    <property type="match status" value="1"/>
</dbReference>
<organism evidence="11 12">
    <name type="scientific">Acipenser ruthenus</name>
    <name type="common">Sterlet sturgeon</name>
    <dbReference type="NCBI Taxonomy" id="7906"/>
    <lineage>
        <taxon>Eukaryota</taxon>
        <taxon>Metazoa</taxon>
        <taxon>Chordata</taxon>
        <taxon>Craniata</taxon>
        <taxon>Vertebrata</taxon>
        <taxon>Euteleostomi</taxon>
        <taxon>Actinopterygii</taxon>
        <taxon>Chondrostei</taxon>
        <taxon>Acipenseriformes</taxon>
        <taxon>Acipenseridae</taxon>
        <taxon>Acipenser</taxon>
    </lineage>
</organism>
<evidence type="ECO:0000256" key="2">
    <source>
        <dbReference type="ARBA" id="ARBA00022617"/>
    </source>
</evidence>
<reference evidence="11 12" key="1">
    <citation type="submission" date="2019-01" db="EMBL/GenBank/DDBJ databases">
        <title>Draft Genome and Complete Hox-Cluster Characterization of the Sterlet Sturgeon (Acipenser ruthenus).</title>
        <authorList>
            <person name="Wei Q."/>
        </authorList>
    </citation>
    <scope>NUCLEOTIDE SEQUENCE [LARGE SCALE GENOMIC DNA]</scope>
    <source>
        <strain evidence="11">WHYD16114868_AA</strain>
        <tissue evidence="11">Blood</tissue>
    </source>
</reference>
<gene>
    <name evidence="11" type="ORF">EOD39_4850</name>
</gene>
<dbReference type="GO" id="GO:0020037">
    <property type="term" value="F:heme binding"/>
    <property type="evidence" value="ECO:0007669"/>
    <property type="project" value="UniProtKB-UniRule"/>
</dbReference>
<evidence type="ECO:0000256" key="8">
    <source>
        <dbReference type="ARBA" id="ARBA00038168"/>
    </source>
</evidence>
<name>A0A444UGI9_ACIRT</name>
<evidence type="ECO:0000256" key="9">
    <source>
        <dbReference type="RuleBase" id="RU362121"/>
    </source>
</evidence>
<keyword evidence="9" id="KW-1133">Transmembrane helix</keyword>
<keyword evidence="2 9" id="KW-0349">Heme</keyword>
<keyword evidence="12" id="KW-1185">Reference proteome</keyword>
<dbReference type="PANTHER" id="PTHR19359:SF95">
    <property type="entry name" value="CYTOCHROME B5 TYPE B"/>
    <property type="match status" value="1"/>
</dbReference>
<dbReference type="PANTHER" id="PTHR19359">
    <property type="entry name" value="CYTOCHROME B5"/>
    <property type="match status" value="1"/>
</dbReference>
<feature type="transmembrane region" description="Helical" evidence="9">
    <location>
        <begin position="116"/>
        <end position="136"/>
    </location>
</feature>
<keyword evidence="6 9" id="KW-0408">Iron</keyword>
<evidence type="ECO:0000256" key="7">
    <source>
        <dbReference type="ARBA" id="ARBA00023136"/>
    </source>
</evidence>
<sequence>MGEENNTEMINSESAVKYYTLEEIKQHSSSKDVWLIIHEKVYDITKFLEEHPGGEEVLMEQAAADATENFEDVGHSTDAREMLKQYFIGELHPDDRKKDSSKGVLITTSSSQSSMWTNWLIPALAAVVMGLMYHYYTLDRKSS</sequence>
<dbReference type="Proteomes" id="UP000289886">
    <property type="component" value="Unassembled WGS sequence"/>
</dbReference>
<dbReference type="GO" id="GO:0046872">
    <property type="term" value="F:metal ion binding"/>
    <property type="evidence" value="ECO:0007669"/>
    <property type="project" value="UniProtKB-UniRule"/>
</dbReference>
<dbReference type="SMART" id="SM01117">
    <property type="entry name" value="Cyt-b5"/>
    <property type="match status" value="1"/>
</dbReference>
<keyword evidence="5" id="KW-0249">Electron transport</keyword>
<dbReference type="InterPro" id="IPR018506">
    <property type="entry name" value="Cyt_B5_heme-BS"/>
</dbReference>
<dbReference type="PROSITE" id="PS00191">
    <property type="entry name" value="CYTOCHROME_B5_1"/>
    <property type="match status" value="1"/>
</dbReference>